<reference evidence="1" key="1">
    <citation type="submission" date="2020-10" db="EMBL/GenBank/DDBJ databases">
        <authorList>
            <person name="Gilroy R."/>
        </authorList>
    </citation>
    <scope>NUCLEOTIDE SEQUENCE</scope>
    <source>
        <strain evidence="1">CHK190-19873</strain>
    </source>
</reference>
<evidence type="ECO:0000313" key="2">
    <source>
        <dbReference type="Proteomes" id="UP000823935"/>
    </source>
</evidence>
<evidence type="ECO:0000313" key="1">
    <source>
        <dbReference type="EMBL" id="HIS32342.1"/>
    </source>
</evidence>
<proteinExistence type="predicted"/>
<dbReference type="Proteomes" id="UP000823935">
    <property type="component" value="Unassembled WGS sequence"/>
</dbReference>
<dbReference type="InterPro" id="IPR049886">
    <property type="entry name" value="CFI_box_CTERM_dom"/>
</dbReference>
<gene>
    <name evidence="1" type="ORF">IAB44_12480</name>
</gene>
<accession>A0A9D1JKR6</accession>
<dbReference type="EMBL" id="DVIQ01000075">
    <property type="protein sequence ID" value="HIS32342.1"/>
    <property type="molecule type" value="Genomic_DNA"/>
</dbReference>
<protein>
    <submittedName>
        <fullName evidence="1">Uncharacterized protein</fullName>
    </submittedName>
</protein>
<name>A0A9D1JKR6_9FIRM</name>
<dbReference type="NCBIfam" id="NF041770">
    <property type="entry name" value="CFI_box_CTERM"/>
    <property type="match status" value="1"/>
</dbReference>
<sequence length="256" mass="29947">MSFYTVAIEGLPQLLFDLENPLVNFKRDTYAGEFRKYCDRHLSTLEALENGYQTVIDKEQYLTNMAHAVSDAAKERLDAIPKKGQREKLLMDYNFCMAIYVIPCVLEFGKESSEPLKDKLLAAWKETFPKTNVQASDFATINGGFKRKFCYITTAVCETLGKGDDCYELNLFRNFRDSYLASNEEGEAVIAEYYDLAPTIIKHIDRKEDREEIYRDIWVTYLKPCMNLIEESRSEECQKLYTQMVRDLQEKYFFEK</sequence>
<reference evidence="1" key="2">
    <citation type="journal article" date="2021" name="PeerJ">
        <title>Extensive microbial diversity within the chicken gut microbiome revealed by metagenomics and culture.</title>
        <authorList>
            <person name="Gilroy R."/>
            <person name="Ravi A."/>
            <person name="Getino M."/>
            <person name="Pursley I."/>
            <person name="Horton D.L."/>
            <person name="Alikhan N.F."/>
            <person name="Baker D."/>
            <person name="Gharbi K."/>
            <person name="Hall N."/>
            <person name="Watson M."/>
            <person name="Adriaenssens E.M."/>
            <person name="Foster-Nyarko E."/>
            <person name="Jarju S."/>
            <person name="Secka A."/>
            <person name="Antonio M."/>
            <person name="Oren A."/>
            <person name="Chaudhuri R.R."/>
            <person name="La Ragione R."/>
            <person name="Hildebrand F."/>
            <person name="Pallen M.J."/>
        </authorList>
    </citation>
    <scope>NUCLEOTIDE SEQUENCE</scope>
    <source>
        <strain evidence="1">CHK190-19873</strain>
    </source>
</reference>
<dbReference type="AlphaFoldDB" id="A0A9D1JKR6"/>
<organism evidence="1 2">
    <name type="scientific">Candidatus Limivivens intestinipullorum</name>
    <dbReference type="NCBI Taxonomy" id="2840858"/>
    <lineage>
        <taxon>Bacteria</taxon>
        <taxon>Bacillati</taxon>
        <taxon>Bacillota</taxon>
        <taxon>Clostridia</taxon>
        <taxon>Lachnospirales</taxon>
        <taxon>Lachnospiraceae</taxon>
        <taxon>Lachnospiraceae incertae sedis</taxon>
        <taxon>Candidatus Limivivens</taxon>
    </lineage>
</organism>
<comment type="caution">
    <text evidence="1">The sequence shown here is derived from an EMBL/GenBank/DDBJ whole genome shotgun (WGS) entry which is preliminary data.</text>
</comment>